<dbReference type="Proteomes" id="UP000037432">
    <property type="component" value="Unassembled WGS sequence"/>
</dbReference>
<evidence type="ECO:0000313" key="4">
    <source>
        <dbReference type="EMBL" id="KMS74669.1"/>
    </source>
</evidence>
<proteinExistence type="predicted"/>
<evidence type="ECO:0000256" key="2">
    <source>
        <dbReference type="SAM" id="Phobius"/>
    </source>
</evidence>
<reference evidence="4 5" key="1">
    <citation type="submission" date="2015-06" db="EMBL/GenBank/DDBJ databases">
        <authorList>
            <person name="Ju K.-S."/>
            <person name="Doroghazi J.R."/>
            <person name="Metcalf W.W."/>
        </authorList>
    </citation>
    <scope>NUCLEOTIDE SEQUENCE [LARGE SCALE GENOMIC DNA]</scope>
    <source>
        <strain evidence="4 5">NRRL 3414</strain>
    </source>
</reference>
<feature type="signal peptide" evidence="3">
    <location>
        <begin position="1"/>
        <end position="45"/>
    </location>
</feature>
<comment type="caution">
    <text evidence="4">The sequence shown here is derived from an EMBL/GenBank/DDBJ whole genome shotgun (WGS) entry which is preliminary data.</text>
</comment>
<evidence type="ECO:0000256" key="3">
    <source>
        <dbReference type="SAM" id="SignalP"/>
    </source>
</evidence>
<dbReference type="Gene3D" id="2.60.120.380">
    <property type="match status" value="1"/>
</dbReference>
<keyword evidence="2" id="KW-1133">Transmembrane helix</keyword>
<protein>
    <submittedName>
        <fullName evidence="4">Membrane protein</fullName>
    </submittedName>
</protein>
<keyword evidence="2" id="KW-0472">Membrane</keyword>
<evidence type="ECO:0000313" key="5">
    <source>
        <dbReference type="Proteomes" id="UP000037432"/>
    </source>
</evidence>
<dbReference type="OrthoDB" id="4333421at2"/>
<sequence length="446" mass="45510">MRRRTARWRRAKVRRGHLPARARVAVVGALLLCTTAALPGGSALAAGTPSPYAFAPDARSVTGAAGTSDAAPLTPGATYRSSLPSDGRTYYSLELDAVSDVYVSATAIPAPGSTVRAGDGIKVSVEDSDGRSCSSGTKTFGIVSTPRPIAAWGAREISVKRSRCETAGTYYVIVERVSTATSTPGTWDLELFATSEPPLRQTGATTAPEAWDSASPAPLTGEATRREGGSGFAAAESIGPGVWSSDIEPGRTLFYKVPLDWGRQLYATAELGSSNSGAGNAGGALNLSLYNPVHGFVDDASATYDGRQKTAELDPLPPVTYENRYAGPAPLSAMRFAGSYYLVVHLAAGVAEKFGEGPFRLTLRVRLEGAAQSGPAYAGAPEPRGVIEAGTGDWGAAAGGGAGSGAGGGGDAAMTVLAVSGIGTGTVVLVVLGVWTVVARRRAGAV</sequence>
<name>A0A0J7ZFN4_STRVR</name>
<dbReference type="RefSeq" id="WP_048581477.1">
    <property type="nucleotide sequence ID" value="NZ_LFNT01000012.1"/>
</dbReference>
<keyword evidence="3" id="KW-0732">Signal</keyword>
<feature type="region of interest" description="Disordered" evidence="1">
    <location>
        <begin position="199"/>
        <end position="227"/>
    </location>
</feature>
<feature type="chain" id="PRO_5005293157" evidence="3">
    <location>
        <begin position="46"/>
        <end position="446"/>
    </location>
</feature>
<dbReference type="EMBL" id="LFNT01000012">
    <property type="protein sequence ID" value="KMS74669.1"/>
    <property type="molecule type" value="Genomic_DNA"/>
</dbReference>
<dbReference type="AlphaFoldDB" id="A0A0J7ZFN4"/>
<organism evidence="4 5">
    <name type="scientific">Streptomyces viridochromogenes</name>
    <dbReference type="NCBI Taxonomy" id="1938"/>
    <lineage>
        <taxon>Bacteria</taxon>
        <taxon>Bacillati</taxon>
        <taxon>Actinomycetota</taxon>
        <taxon>Actinomycetes</taxon>
        <taxon>Kitasatosporales</taxon>
        <taxon>Streptomycetaceae</taxon>
        <taxon>Streptomyces</taxon>
    </lineage>
</organism>
<evidence type="ECO:0000256" key="1">
    <source>
        <dbReference type="SAM" id="MobiDB-lite"/>
    </source>
</evidence>
<dbReference type="PATRIC" id="fig|1938.3.peg.4239"/>
<keyword evidence="2" id="KW-0812">Transmembrane</keyword>
<accession>A0A0J7ZFN4</accession>
<feature type="transmembrane region" description="Helical" evidence="2">
    <location>
        <begin position="416"/>
        <end position="438"/>
    </location>
</feature>
<gene>
    <name evidence="4" type="ORF">ACM01_13515</name>
</gene>